<dbReference type="AlphaFoldDB" id="A0A4S4LNJ1"/>
<dbReference type="GO" id="GO:0005789">
    <property type="term" value="C:endoplasmic reticulum membrane"/>
    <property type="evidence" value="ECO:0007669"/>
    <property type="project" value="UniProtKB-SubCell"/>
</dbReference>
<keyword evidence="8 10" id="KW-0472">Membrane</keyword>
<keyword evidence="5 10" id="KW-0812">Transmembrane</keyword>
<evidence type="ECO:0000256" key="5">
    <source>
        <dbReference type="ARBA" id="ARBA00022692"/>
    </source>
</evidence>
<comment type="similarity">
    <text evidence="2">Belongs to the nucleotide-sugar transporter family. SLC35B subfamily.</text>
</comment>
<evidence type="ECO:0000256" key="1">
    <source>
        <dbReference type="ARBA" id="ARBA00004477"/>
    </source>
</evidence>
<dbReference type="InterPro" id="IPR013657">
    <property type="entry name" value="SCL35B1-4/HUT1"/>
</dbReference>
<keyword evidence="12" id="KW-1185">Reference proteome</keyword>
<dbReference type="OrthoDB" id="1601at2759"/>
<feature type="transmembrane region" description="Helical" evidence="10">
    <location>
        <begin position="173"/>
        <end position="192"/>
    </location>
</feature>
<evidence type="ECO:0000256" key="9">
    <source>
        <dbReference type="ARBA" id="ARBA00041103"/>
    </source>
</evidence>
<comment type="caution">
    <text evidence="11">The sequence shown here is derived from an EMBL/GenBank/DDBJ whole genome shotgun (WGS) entry which is preliminary data.</text>
</comment>
<dbReference type="PANTHER" id="PTHR10778:SF10">
    <property type="entry name" value="SOLUTE CARRIER FAMILY 35 MEMBER B1"/>
    <property type="match status" value="1"/>
</dbReference>
<dbReference type="GO" id="GO:0000139">
    <property type="term" value="C:Golgi membrane"/>
    <property type="evidence" value="ECO:0007669"/>
    <property type="project" value="TreeGrafter"/>
</dbReference>
<evidence type="ECO:0000313" key="11">
    <source>
        <dbReference type="EMBL" id="THH11640.1"/>
    </source>
</evidence>
<comment type="subcellular location">
    <subcellularLocation>
        <location evidence="1">Endoplasmic reticulum membrane</location>
        <topology evidence="1">Multi-pass membrane protein</topology>
    </subcellularLocation>
</comment>
<dbReference type="SUPFAM" id="SSF103481">
    <property type="entry name" value="Multidrug resistance efflux transporter EmrE"/>
    <property type="match status" value="1"/>
</dbReference>
<organism evidence="11 12">
    <name type="scientific">Phellinidium pouzarii</name>
    <dbReference type="NCBI Taxonomy" id="167371"/>
    <lineage>
        <taxon>Eukaryota</taxon>
        <taxon>Fungi</taxon>
        <taxon>Dikarya</taxon>
        <taxon>Basidiomycota</taxon>
        <taxon>Agaricomycotina</taxon>
        <taxon>Agaricomycetes</taxon>
        <taxon>Hymenochaetales</taxon>
        <taxon>Hymenochaetaceae</taxon>
        <taxon>Phellinidium</taxon>
    </lineage>
</organism>
<feature type="transmembrane region" description="Helical" evidence="10">
    <location>
        <begin position="212"/>
        <end position="230"/>
    </location>
</feature>
<evidence type="ECO:0000256" key="10">
    <source>
        <dbReference type="SAM" id="Phobius"/>
    </source>
</evidence>
<dbReference type="Proteomes" id="UP000308199">
    <property type="component" value="Unassembled WGS sequence"/>
</dbReference>
<feature type="transmembrane region" description="Helical" evidence="10">
    <location>
        <begin position="149"/>
        <end position="166"/>
    </location>
</feature>
<accession>A0A4S4LNJ1</accession>
<protein>
    <recommendedName>
        <fullName evidence="9">UDP-galactose transporter homolog 1</fullName>
    </recommendedName>
</protein>
<proteinExistence type="inferred from homology"/>
<evidence type="ECO:0000313" key="12">
    <source>
        <dbReference type="Proteomes" id="UP000308199"/>
    </source>
</evidence>
<name>A0A4S4LNJ1_9AGAM</name>
<dbReference type="GO" id="GO:0005459">
    <property type="term" value="F:UDP-galactose transmembrane transporter activity"/>
    <property type="evidence" value="ECO:0007669"/>
    <property type="project" value="TreeGrafter"/>
</dbReference>
<feature type="transmembrane region" description="Helical" evidence="10">
    <location>
        <begin position="251"/>
        <end position="272"/>
    </location>
</feature>
<keyword evidence="3" id="KW-0813">Transport</keyword>
<evidence type="ECO:0000256" key="3">
    <source>
        <dbReference type="ARBA" id="ARBA00022448"/>
    </source>
</evidence>
<dbReference type="PANTHER" id="PTHR10778">
    <property type="entry name" value="SOLUTE CARRIER FAMILY 35 MEMBER B"/>
    <property type="match status" value="1"/>
</dbReference>
<keyword evidence="6" id="KW-0256">Endoplasmic reticulum</keyword>
<evidence type="ECO:0000256" key="6">
    <source>
        <dbReference type="ARBA" id="ARBA00022824"/>
    </source>
</evidence>
<dbReference type="Pfam" id="PF08449">
    <property type="entry name" value="UAA"/>
    <property type="match status" value="1"/>
</dbReference>
<feature type="transmembrane region" description="Helical" evidence="10">
    <location>
        <begin position="33"/>
        <end position="54"/>
    </location>
</feature>
<dbReference type="InterPro" id="IPR037185">
    <property type="entry name" value="EmrE-like"/>
</dbReference>
<evidence type="ECO:0000256" key="8">
    <source>
        <dbReference type="ARBA" id="ARBA00023136"/>
    </source>
</evidence>
<dbReference type="EMBL" id="SGPK01000010">
    <property type="protein sequence ID" value="THH11640.1"/>
    <property type="molecule type" value="Genomic_DNA"/>
</dbReference>
<keyword evidence="7 10" id="KW-1133">Transmembrane helix</keyword>
<dbReference type="GO" id="GO:0005460">
    <property type="term" value="F:UDP-glucose transmembrane transporter activity"/>
    <property type="evidence" value="ECO:0007669"/>
    <property type="project" value="TreeGrafter"/>
</dbReference>
<evidence type="ECO:0000256" key="2">
    <source>
        <dbReference type="ARBA" id="ARBA00010694"/>
    </source>
</evidence>
<evidence type="ECO:0000256" key="7">
    <source>
        <dbReference type="ARBA" id="ARBA00022989"/>
    </source>
</evidence>
<evidence type="ECO:0000256" key="4">
    <source>
        <dbReference type="ARBA" id="ARBA00022597"/>
    </source>
</evidence>
<sequence length="394" mass="43315">MLSSRQLWAIAQERLSVPFLNTDGTKSERFRSALIMSTCQSAFSVVSSFIYIFVRRKPGETLYAALGLEPTHVKSNAVTPYKSSQNESVRDTKMNGNGNAATIVHPTELETAVMRRALLTRYLQCALFITAAAPFGFAALAHISYPAMVLGKSCKLVPVLLMNVLLYHRRFACHKYVVVALVTAGITMFMGLGDKGSSKGHGSSGSMEEAKGSNTIGIMYLLINLAIDGATNSTQDEIFKRYAVTGQQMMFWINLMSTFVTTALALLPLPYIPVLHPSEGWSSELANVSTFIREHPEVASPLAQFALTGAMGQLFIFETLQHFGSLTLVMITLTRKLFTMILSVIVYNHKLTTGQWAGAAVVFAGISVEAWVKRKDVHAKRVMQEKEKAEIKSL</sequence>
<gene>
    <name evidence="11" type="ORF">EW145_g517</name>
</gene>
<feature type="transmembrane region" description="Helical" evidence="10">
    <location>
        <begin position="122"/>
        <end position="143"/>
    </location>
</feature>
<keyword evidence="4" id="KW-0762">Sugar transport</keyword>
<reference evidence="11 12" key="1">
    <citation type="submission" date="2019-02" db="EMBL/GenBank/DDBJ databases">
        <title>Genome sequencing of the rare red list fungi Phellinidium pouzarii.</title>
        <authorList>
            <person name="Buettner E."/>
            <person name="Kellner H."/>
        </authorList>
    </citation>
    <scope>NUCLEOTIDE SEQUENCE [LARGE SCALE GENOMIC DNA]</scope>
    <source>
        <strain evidence="11 12">DSM 108285</strain>
    </source>
</reference>
<feature type="transmembrane region" description="Helical" evidence="10">
    <location>
        <begin position="328"/>
        <end position="347"/>
    </location>
</feature>